<name>I4B8W7_TURPD</name>
<sequence>MKKTIALIFTGALFLPACNQIEEQPKTPIFEGTKEISLTLPLNNGTIGTAMTYSVPSEVKFVVFGLFNAQITTSGKTITNPGAFVAGSRDGLSDFVRGSQTRASLHSYNQTTKDFNAAASDPGNNNYYWAVWGYDQYGNLTHSSAQRQVTF</sequence>
<dbReference type="AlphaFoldDB" id="I4B8W7"/>
<dbReference type="Proteomes" id="UP000006048">
    <property type="component" value="Chromosome"/>
</dbReference>
<protein>
    <submittedName>
        <fullName evidence="1">Uncharacterized protein</fullName>
    </submittedName>
</protein>
<dbReference type="KEGG" id="tpx:Turpa_3085"/>
<dbReference type="STRING" id="869212.Turpa_3085"/>
<gene>
    <name evidence="1" type="ordered locus">Turpa_3085</name>
</gene>
<organism evidence="1 2">
    <name type="scientific">Turneriella parva (strain ATCC BAA-1111 / DSM 21527 / NCTC 11395 / H)</name>
    <name type="common">Leptospira parva</name>
    <dbReference type="NCBI Taxonomy" id="869212"/>
    <lineage>
        <taxon>Bacteria</taxon>
        <taxon>Pseudomonadati</taxon>
        <taxon>Spirochaetota</taxon>
        <taxon>Spirochaetia</taxon>
        <taxon>Leptospirales</taxon>
        <taxon>Leptospiraceae</taxon>
        <taxon>Turneriella</taxon>
    </lineage>
</organism>
<keyword evidence="2" id="KW-1185">Reference proteome</keyword>
<dbReference type="RefSeq" id="WP_014804225.1">
    <property type="nucleotide sequence ID" value="NC_018020.1"/>
</dbReference>
<evidence type="ECO:0000313" key="1">
    <source>
        <dbReference type="EMBL" id="AFM13724.1"/>
    </source>
</evidence>
<dbReference type="EMBL" id="CP002959">
    <property type="protein sequence ID" value="AFM13724.1"/>
    <property type="molecule type" value="Genomic_DNA"/>
</dbReference>
<evidence type="ECO:0000313" key="2">
    <source>
        <dbReference type="Proteomes" id="UP000006048"/>
    </source>
</evidence>
<accession>I4B8W7</accession>
<reference evidence="1 2" key="1">
    <citation type="submission" date="2012-06" db="EMBL/GenBank/DDBJ databases">
        <title>The complete chromosome of genome of Turneriella parva DSM 21527.</title>
        <authorList>
            <consortium name="US DOE Joint Genome Institute (JGI-PGF)"/>
            <person name="Lucas S."/>
            <person name="Han J."/>
            <person name="Lapidus A."/>
            <person name="Bruce D."/>
            <person name="Goodwin L."/>
            <person name="Pitluck S."/>
            <person name="Peters L."/>
            <person name="Kyrpides N."/>
            <person name="Mavromatis K."/>
            <person name="Ivanova N."/>
            <person name="Mikhailova N."/>
            <person name="Chertkov O."/>
            <person name="Detter J.C."/>
            <person name="Tapia R."/>
            <person name="Han C."/>
            <person name="Land M."/>
            <person name="Hauser L."/>
            <person name="Markowitz V."/>
            <person name="Cheng J.-F."/>
            <person name="Hugenholtz P."/>
            <person name="Woyke T."/>
            <person name="Wu D."/>
            <person name="Gronow S."/>
            <person name="Wellnitz S."/>
            <person name="Brambilla E."/>
            <person name="Klenk H.-P."/>
            <person name="Eisen J.A."/>
        </authorList>
    </citation>
    <scope>NUCLEOTIDE SEQUENCE [LARGE SCALE GENOMIC DNA]</scope>
    <source>
        <strain evidence="2">ATCC BAA-1111 / DSM 21527 / NCTC 11395 / H</strain>
    </source>
</reference>
<proteinExistence type="predicted"/>
<dbReference type="HOGENOM" id="CLU_1730628_0_0_12"/>